<keyword evidence="3 8" id="KW-0328">Glycosyltransferase</keyword>
<protein>
    <recommendedName>
        <fullName evidence="8">Glycosyltransferase family 92 protein</fullName>
        <ecNumber evidence="8">2.4.1.-</ecNumber>
    </recommendedName>
</protein>
<evidence type="ECO:0000256" key="6">
    <source>
        <dbReference type="ARBA" id="ARBA00022989"/>
    </source>
</evidence>
<dbReference type="GO" id="GO:0016757">
    <property type="term" value="F:glycosyltransferase activity"/>
    <property type="evidence" value="ECO:0007669"/>
    <property type="project" value="UniProtKB-UniRule"/>
</dbReference>
<comment type="caution">
    <text evidence="9">The sequence shown here is derived from an EMBL/GenBank/DDBJ whole genome shotgun (WGS) entry which is preliminary data.</text>
</comment>
<evidence type="ECO:0000313" key="9">
    <source>
        <dbReference type="EMBL" id="KAL2344250.1"/>
    </source>
</evidence>
<name>A0ABD1N811_9FABA</name>
<evidence type="ECO:0000256" key="8">
    <source>
        <dbReference type="RuleBase" id="RU366017"/>
    </source>
</evidence>
<reference evidence="9 10" key="1">
    <citation type="submission" date="2024-08" db="EMBL/GenBank/DDBJ databases">
        <title>Insights into the chromosomal genome structure of Flemingia macrophylla.</title>
        <authorList>
            <person name="Ding Y."/>
            <person name="Zhao Y."/>
            <person name="Bi W."/>
            <person name="Wu M."/>
            <person name="Zhao G."/>
            <person name="Gong Y."/>
            <person name="Li W."/>
            <person name="Zhang P."/>
        </authorList>
    </citation>
    <scope>NUCLEOTIDE SEQUENCE [LARGE SCALE GENOMIC DNA]</scope>
    <source>
        <strain evidence="9">DYQJB</strain>
        <tissue evidence="9">Leaf</tissue>
    </source>
</reference>
<evidence type="ECO:0000256" key="7">
    <source>
        <dbReference type="ARBA" id="ARBA00023136"/>
    </source>
</evidence>
<evidence type="ECO:0000256" key="5">
    <source>
        <dbReference type="ARBA" id="ARBA00022692"/>
    </source>
</evidence>
<gene>
    <name evidence="9" type="ORF">Fmac_005535</name>
</gene>
<feature type="transmembrane region" description="Helical" evidence="8">
    <location>
        <begin position="21"/>
        <end position="38"/>
    </location>
</feature>
<sequence>MDTPPAEQARKRKHTFTPPTLASLFLYLSFSLSLFLFFSSSPHTLYSNPTPSLHVQDRILFPDHVLLTLSKLQSFPSHQLRCVYYNNASSPPTVHLRPVLSTDRYDAFRFIARCPLPPAQNFSAVTLRWENDHRPFRFPVTETINNWDDLAYAATLDGDTAVVFVKGLNLKPHKLFDPSLIRCHFGTRNGAFWLTTRAVSVAQEVARCSLPQSILNSPDKARGVTISVSHVPRRGFETKIVPSVARIGGGGGEGERVKNRVGKKFELCACTMVWNQARAVREWVMYHAWLGVERWFIYDNNSEDDIDDVARELDKKGYNVTRVVWPWIKSQEAGFSHCVLKAGEECEWVGFFDVDEFFNLREGEKNGLRSLVGNFSSSWKSVAELRTVCNSFGPSGLRRHPEKGVTVGYTCRLRSSERHKSIVRPEALHVSLLNMVHHFELKEGFEARNVAPYVGVINHYKYQVWETFKAKFFRRVATYVVDWHQDVNIGSKDRAPGLGTRPIEPPDWSFRFCQVWDTRLKDFILSNFSDPLTGLLPWERSFH</sequence>
<evidence type="ECO:0000313" key="10">
    <source>
        <dbReference type="Proteomes" id="UP001603857"/>
    </source>
</evidence>
<dbReference type="Proteomes" id="UP001603857">
    <property type="component" value="Unassembled WGS sequence"/>
</dbReference>
<keyword evidence="6 8" id="KW-1133">Transmembrane helix</keyword>
<comment type="subcellular location">
    <subcellularLocation>
        <location evidence="1">Membrane</location>
        <topology evidence="1">Single-pass membrane protein</topology>
    </subcellularLocation>
</comment>
<evidence type="ECO:0000256" key="3">
    <source>
        <dbReference type="ARBA" id="ARBA00022676"/>
    </source>
</evidence>
<evidence type="ECO:0000256" key="2">
    <source>
        <dbReference type="ARBA" id="ARBA00007647"/>
    </source>
</evidence>
<keyword evidence="5 8" id="KW-0812">Transmembrane</keyword>
<evidence type="ECO:0000256" key="4">
    <source>
        <dbReference type="ARBA" id="ARBA00022679"/>
    </source>
</evidence>
<dbReference type="PANTHER" id="PTHR21461">
    <property type="entry name" value="GLYCOSYLTRANSFERASE FAMILY 92 PROTEIN"/>
    <property type="match status" value="1"/>
</dbReference>
<dbReference type="AlphaFoldDB" id="A0ABD1N811"/>
<dbReference type="EMBL" id="JBGMDY010000002">
    <property type="protein sequence ID" value="KAL2344250.1"/>
    <property type="molecule type" value="Genomic_DNA"/>
</dbReference>
<organism evidence="9 10">
    <name type="scientific">Flemingia macrophylla</name>
    <dbReference type="NCBI Taxonomy" id="520843"/>
    <lineage>
        <taxon>Eukaryota</taxon>
        <taxon>Viridiplantae</taxon>
        <taxon>Streptophyta</taxon>
        <taxon>Embryophyta</taxon>
        <taxon>Tracheophyta</taxon>
        <taxon>Spermatophyta</taxon>
        <taxon>Magnoliopsida</taxon>
        <taxon>eudicotyledons</taxon>
        <taxon>Gunneridae</taxon>
        <taxon>Pentapetalae</taxon>
        <taxon>rosids</taxon>
        <taxon>fabids</taxon>
        <taxon>Fabales</taxon>
        <taxon>Fabaceae</taxon>
        <taxon>Papilionoideae</taxon>
        <taxon>50 kb inversion clade</taxon>
        <taxon>NPAAA clade</taxon>
        <taxon>indigoferoid/millettioid clade</taxon>
        <taxon>Phaseoleae</taxon>
        <taxon>Flemingia</taxon>
    </lineage>
</organism>
<keyword evidence="10" id="KW-1185">Reference proteome</keyword>
<keyword evidence="7 8" id="KW-0472">Membrane</keyword>
<keyword evidence="4 8" id="KW-0808">Transferase</keyword>
<accession>A0ABD1N811</accession>
<evidence type="ECO:0000256" key="1">
    <source>
        <dbReference type="ARBA" id="ARBA00004167"/>
    </source>
</evidence>
<proteinExistence type="inferred from homology"/>
<dbReference type="InterPro" id="IPR008166">
    <property type="entry name" value="Glyco_transf_92"/>
</dbReference>
<dbReference type="GO" id="GO:0016020">
    <property type="term" value="C:membrane"/>
    <property type="evidence" value="ECO:0007669"/>
    <property type="project" value="UniProtKB-SubCell"/>
</dbReference>
<dbReference type="PANTHER" id="PTHR21461:SF16">
    <property type="entry name" value="GLYCOSYLTRANSFERASE FAMILY 92 PROTEIN RCOM_0530710"/>
    <property type="match status" value="1"/>
</dbReference>
<dbReference type="EC" id="2.4.1.-" evidence="8"/>
<dbReference type="Pfam" id="PF01697">
    <property type="entry name" value="Glyco_transf_92"/>
    <property type="match status" value="1"/>
</dbReference>
<comment type="similarity">
    <text evidence="2 8">Belongs to the glycosyltransferase 92 family.</text>
</comment>